<sequence length="439" mass="49026">MDEFESKESPEVKGEEPVVNSSGKHPAAVEQVIEHVVEESVPKKLSAELESVVPPAPKHMDDLHKTHDVEAMAPVHGDLEAAEGRCPYGHGDHEQPNPGEEHVDTDESIFSSPFDPGMDDLQYKLRLFAILGLLPFFWIGWVIGAIYGSVSRKTKKIHHQLTNLLIGLSIFGALAAIIIVSILYMSLGGGSTAVGVTVGAACGPYVFSQYKLTGATSRKSMIFIMSDMNISFVDSPVFQNLKKQEFDIYVANIDTKETTIKEEKANEEYGLDKYAEVIKCLKVPMDKPLYLTAVLDRKEAKAFKVSESTGKYDSIVLINDEMVEKPMYSIAPYSPGSEIASYIIYVNKKIKCDKEVWGPIQASINGEVSFKTKRSNYAEVSKLFYTNQPDKSPTKKIERETTEQTTKFMKVFEEAMSELFIYRPLFDNIYNTVVLCARL</sequence>
<keyword evidence="2" id="KW-0812">Transmembrane</keyword>
<dbReference type="AlphaFoldDB" id="A0A9W5TAZ1"/>
<proteinExistence type="predicted"/>
<feature type="transmembrane region" description="Helical" evidence="2">
    <location>
        <begin position="162"/>
        <end position="187"/>
    </location>
</feature>
<keyword evidence="4" id="KW-1185">Reference proteome</keyword>
<accession>A0A9W5TAZ1</accession>
<feature type="transmembrane region" description="Helical" evidence="2">
    <location>
        <begin position="127"/>
        <end position="150"/>
    </location>
</feature>
<feature type="region of interest" description="Disordered" evidence="1">
    <location>
        <begin position="1"/>
        <end position="29"/>
    </location>
</feature>
<feature type="compositionally biased region" description="Basic and acidic residues" evidence="1">
    <location>
        <begin position="1"/>
        <end position="16"/>
    </location>
</feature>
<keyword evidence="2" id="KW-0472">Membrane</keyword>
<protein>
    <submittedName>
        <fullName evidence="3">Ubiquitin domain-containing, putative</fullName>
    </submittedName>
</protein>
<dbReference type="EMBL" id="BLIY01000016">
    <property type="protein sequence ID" value="GFE54488.1"/>
    <property type="molecule type" value="Genomic_DNA"/>
</dbReference>
<feature type="region of interest" description="Disordered" evidence="1">
    <location>
        <begin position="84"/>
        <end position="109"/>
    </location>
</feature>
<evidence type="ECO:0000313" key="4">
    <source>
        <dbReference type="Proteomes" id="UP001057455"/>
    </source>
</evidence>
<dbReference type="Proteomes" id="UP001057455">
    <property type="component" value="Unassembled WGS sequence"/>
</dbReference>
<evidence type="ECO:0000313" key="3">
    <source>
        <dbReference type="EMBL" id="GFE54488.1"/>
    </source>
</evidence>
<name>A0A9W5TAZ1_BABOV</name>
<gene>
    <name evidence="3" type="ORF">BaOVIS_018920</name>
</gene>
<dbReference type="OrthoDB" id="366443at2759"/>
<reference evidence="3" key="1">
    <citation type="submission" date="2019-12" db="EMBL/GenBank/DDBJ databases">
        <title>Genome sequence of Babesia ovis.</title>
        <authorList>
            <person name="Yamagishi J."/>
            <person name="Sevinc F."/>
            <person name="Xuan X."/>
        </authorList>
    </citation>
    <scope>NUCLEOTIDE SEQUENCE</scope>
    <source>
        <strain evidence="3">Selcuk</strain>
    </source>
</reference>
<evidence type="ECO:0000256" key="2">
    <source>
        <dbReference type="SAM" id="Phobius"/>
    </source>
</evidence>
<keyword evidence="2" id="KW-1133">Transmembrane helix</keyword>
<comment type="caution">
    <text evidence="3">The sequence shown here is derived from an EMBL/GenBank/DDBJ whole genome shotgun (WGS) entry which is preliminary data.</text>
</comment>
<evidence type="ECO:0000256" key="1">
    <source>
        <dbReference type="SAM" id="MobiDB-lite"/>
    </source>
</evidence>
<feature type="compositionally biased region" description="Basic and acidic residues" evidence="1">
    <location>
        <begin position="90"/>
        <end position="102"/>
    </location>
</feature>
<organism evidence="3 4">
    <name type="scientific">Babesia ovis</name>
    <dbReference type="NCBI Taxonomy" id="5869"/>
    <lineage>
        <taxon>Eukaryota</taxon>
        <taxon>Sar</taxon>
        <taxon>Alveolata</taxon>
        <taxon>Apicomplexa</taxon>
        <taxon>Aconoidasida</taxon>
        <taxon>Piroplasmida</taxon>
        <taxon>Babesiidae</taxon>
        <taxon>Babesia</taxon>
    </lineage>
</organism>